<proteinExistence type="predicted"/>
<accession>A0A368VJM9</accession>
<evidence type="ECO:0000313" key="2">
    <source>
        <dbReference type="EMBL" id="RCW41508.1"/>
    </source>
</evidence>
<dbReference type="EMBL" id="QPJD01000023">
    <property type="protein sequence ID" value="RCW41508.1"/>
    <property type="molecule type" value="Genomic_DNA"/>
</dbReference>
<feature type="transmembrane region" description="Helical" evidence="1">
    <location>
        <begin position="33"/>
        <end position="54"/>
    </location>
</feature>
<dbReference type="OrthoDB" id="2440830at2"/>
<keyword evidence="3" id="KW-1185">Reference proteome</keyword>
<organism evidence="2 3">
    <name type="scientific">Paenibacillus prosopidis</name>
    <dbReference type="NCBI Taxonomy" id="630520"/>
    <lineage>
        <taxon>Bacteria</taxon>
        <taxon>Bacillati</taxon>
        <taxon>Bacillota</taxon>
        <taxon>Bacilli</taxon>
        <taxon>Bacillales</taxon>
        <taxon>Paenibacillaceae</taxon>
        <taxon>Paenibacillus</taxon>
    </lineage>
</organism>
<dbReference type="AlphaFoldDB" id="A0A368VJM9"/>
<sequence>MWRVAVVLAVGIMMIAIEAPSLKQANKRKELWAFSLLLLAGSVLCIAVSLGVNVPSPLEWIKLIYEPISKTILGK</sequence>
<protein>
    <submittedName>
        <fullName evidence="2">Uncharacterized protein</fullName>
    </submittedName>
</protein>
<comment type="caution">
    <text evidence="2">The sequence shown here is derived from an EMBL/GenBank/DDBJ whole genome shotgun (WGS) entry which is preliminary data.</text>
</comment>
<dbReference type="Proteomes" id="UP000252415">
    <property type="component" value="Unassembled WGS sequence"/>
</dbReference>
<keyword evidence="1" id="KW-1133">Transmembrane helix</keyword>
<keyword evidence="1" id="KW-0472">Membrane</keyword>
<dbReference type="RefSeq" id="WP_114383815.1">
    <property type="nucleotide sequence ID" value="NZ_QPJD01000023.1"/>
</dbReference>
<evidence type="ECO:0000256" key="1">
    <source>
        <dbReference type="SAM" id="Phobius"/>
    </source>
</evidence>
<name>A0A368VJM9_9BACL</name>
<keyword evidence="1" id="KW-0812">Transmembrane</keyword>
<reference evidence="2 3" key="1">
    <citation type="submission" date="2018-07" db="EMBL/GenBank/DDBJ databases">
        <title>Genomic Encyclopedia of Type Strains, Phase III (KMG-III): the genomes of soil and plant-associated and newly described type strains.</title>
        <authorList>
            <person name="Whitman W."/>
        </authorList>
    </citation>
    <scope>NUCLEOTIDE SEQUENCE [LARGE SCALE GENOMIC DNA]</scope>
    <source>
        <strain evidence="2 3">CECT 7506</strain>
    </source>
</reference>
<evidence type="ECO:0000313" key="3">
    <source>
        <dbReference type="Proteomes" id="UP000252415"/>
    </source>
</evidence>
<gene>
    <name evidence="2" type="ORF">DFP97_12337</name>
</gene>